<dbReference type="EMBL" id="CP002191">
    <property type="protein sequence ID" value="AFD26333.1"/>
    <property type="molecule type" value="Genomic_DNA"/>
</dbReference>
<evidence type="ECO:0000313" key="3">
    <source>
        <dbReference type="Proteomes" id="UP000007575"/>
    </source>
</evidence>
<keyword evidence="3" id="KW-1185">Reference proteome</keyword>
<protein>
    <submittedName>
        <fullName evidence="2">Uncharacterized protein</fullName>
    </submittedName>
</protein>
<dbReference type="AlphaFoldDB" id="H8H021"/>
<dbReference type="HOGENOM" id="CLU_3215246_0_0_0"/>
<reference evidence="2 3" key="1">
    <citation type="journal article" date="2012" name="PLoS ONE">
        <title>Genome sequence and transcriptome analysis of the radioresistant bacterium Deinococcus gobiensis: insights into the extreme environmental adaptations.</title>
        <authorList>
            <person name="Yuan M."/>
            <person name="Chen M."/>
            <person name="Zhang W."/>
            <person name="Lu W."/>
            <person name="Wang J."/>
            <person name="Yang M."/>
            <person name="Zhao P."/>
            <person name="Tang R."/>
            <person name="Li X."/>
            <person name="Hao Y."/>
            <person name="Zhou Z."/>
            <person name="Zhan Y."/>
            <person name="Yu H."/>
            <person name="Teng C."/>
            <person name="Yan Y."/>
            <person name="Ping S."/>
            <person name="Wang Y."/>
            <person name="Lin M."/>
        </authorList>
    </citation>
    <scope>NUCLEOTIDE SEQUENCE [LARGE SCALE GENOMIC DNA]</scope>
    <source>
        <strain evidence="2 3">I-0</strain>
    </source>
</reference>
<dbReference type="STRING" id="745776.DGo_CA2406"/>
<dbReference type="RefSeq" id="WP_014685816.1">
    <property type="nucleotide sequence ID" value="NC_017790.1"/>
</dbReference>
<sequence length="44" mass="4878">MRSLIRQLFPRPASTAPAPRTTLPQTAGLQIVVPVIRVSDLPRR</sequence>
<gene>
    <name evidence="2" type="ordered locus">DGo_CA2406</name>
</gene>
<proteinExistence type="predicted"/>
<dbReference type="PATRIC" id="fig|745776.4.peg.2469"/>
<organism evidence="2 3">
    <name type="scientific">Deinococcus gobiensis (strain DSM 21396 / JCM 16679 / CGMCC 1.7299 / I-0)</name>
    <dbReference type="NCBI Taxonomy" id="745776"/>
    <lineage>
        <taxon>Bacteria</taxon>
        <taxon>Thermotogati</taxon>
        <taxon>Deinococcota</taxon>
        <taxon>Deinococci</taxon>
        <taxon>Deinococcales</taxon>
        <taxon>Deinococcaceae</taxon>
        <taxon>Deinococcus</taxon>
    </lineage>
</organism>
<dbReference type="Proteomes" id="UP000007575">
    <property type="component" value="Chromosome"/>
</dbReference>
<dbReference type="KEGG" id="dgo:DGo_CA2406"/>
<evidence type="ECO:0000256" key="1">
    <source>
        <dbReference type="SAM" id="MobiDB-lite"/>
    </source>
</evidence>
<accession>H8H021</accession>
<feature type="region of interest" description="Disordered" evidence="1">
    <location>
        <begin position="1"/>
        <end position="21"/>
    </location>
</feature>
<evidence type="ECO:0000313" key="2">
    <source>
        <dbReference type="EMBL" id="AFD26333.1"/>
    </source>
</evidence>
<feature type="compositionally biased region" description="Low complexity" evidence="1">
    <location>
        <begin position="10"/>
        <end position="21"/>
    </location>
</feature>
<name>H8H021_DEIGI</name>